<dbReference type="Proteomes" id="UP000242957">
    <property type="component" value="Unassembled WGS sequence"/>
</dbReference>
<dbReference type="RefSeq" id="WP_084313917.1">
    <property type="nucleotide sequence ID" value="NZ_FNIJ01000003.1"/>
</dbReference>
<evidence type="ECO:0000259" key="1">
    <source>
        <dbReference type="Pfam" id="PF07883"/>
    </source>
</evidence>
<organism evidence="2 3">
    <name type="scientific">Pseudomonas jinjuensis</name>
    <dbReference type="NCBI Taxonomy" id="198616"/>
    <lineage>
        <taxon>Bacteria</taxon>
        <taxon>Pseudomonadati</taxon>
        <taxon>Pseudomonadota</taxon>
        <taxon>Gammaproteobacteria</taxon>
        <taxon>Pseudomonadales</taxon>
        <taxon>Pseudomonadaceae</taxon>
        <taxon>Pseudomonas</taxon>
    </lineage>
</organism>
<accession>A0A1H0BC25</accession>
<dbReference type="OrthoDB" id="713485at2"/>
<dbReference type="Gene3D" id="2.60.120.10">
    <property type="entry name" value="Jelly Rolls"/>
    <property type="match status" value="1"/>
</dbReference>
<dbReference type="STRING" id="198616.SAMN05216193_10314"/>
<feature type="domain" description="Cupin type-2" evidence="1">
    <location>
        <begin position="114"/>
        <end position="170"/>
    </location>
</feature>
<dbReference type="PANTHER" id="PTHR36156:SF2">
    <property type="entry name" value="CUPIN TYPE-2 DOMAIN-CONTAINING PROTEIN"/>
    <property type="match status" value="1"/>
</dbReference>
<dbReference type="InterPro" id="IPR011051">
    <property type="entry name" value="RmlC_Cupin_sf"/>
</dbReference>
<sequence length="177" mass="18628">MTAQRIVTGHDSQGLSQIVSAGPVPGNEEFTHSPGFSAALVWQTEAEPLLSAAGSQQPASSVLPGVGGTSAMLVTFPPQDQPLPVDFDPAAAAAEMCARLPGLGELFEADNPGFHRTDTIDYGVVLEGELCLELDEGRSTRLRQGDVVVQMGTRHAWRNTGNTPARMLFVMVGASRG</sequence>
<proteinExistence type="predicted"/>
<protein>
    <submittedName>
        <fullName evidence="2">Cupin domain-containing protein</fullName>
    </submittedName>
</protein>
<dbReference type="InterPro" id="IPR047142">
    <property type="entry name" value="OryJ/VirC-like"/>
</dbReference>
<reference evidence="3" key="1">
    <citation type="submission" date="2016-10" db="EMBL/GenBank/DDBJ databases">
        <authorList>
            <person name="Varghese N."/>
            <person name="Submissions S."/>
        </authorList>
    </citation>
    <scope>NUCLEOTIDE SEQUENCE [LARGE SCALE GENOMIC DNA]</scope>
    <source>
        <strain evidence="3">JCM 21621</strain>
    </source>
</reference>
<dbReference type="SUPFAM" id="SSF51182">
    <property type="entry name" value="RmlC-like cupins"/>
    <property type="match status" value="1"/>
</dbReference>
<dbReference type="Pfam" id="PF07883">
    <property type="entry name" value="Cupin_2"/>
    <property type="match status" value="1"/>
</dbReference>
<evidence type="ECO:0000313" key="3">
    <source>
        <dbReference type="Proteomes" id="UP000242957"/>
    </source>
</evidence>
<evidence type="ECO:0000313" key="2">
    <source>
        <dbReference type="EMBL" id="SDN43189.1"/>
    </source>
</evidence>
<dbReference type="EMBL" id="FNIJ01000003">
    <property type="protein sequence ID" value="SDN43189.1"/>
    <property type="molecule type" value="Genomic_DNA"/>
</dbReference>
<dbReference type="InterPro" id="IPR013096">
    <property type="entry name" value="Cupin_2"/>
</dbReference>
<dbReference type="PANTHER" id="PTHR36156">
    <property type="entry name" value="SLR2101 PROTEIN"/>
    <property type="match status" value="1"/>
</dbReference>
<dbReference type="CDD" id="cd02231">
    <property type="entry name" value="cupin_BLL6423-like"/>
    <property type="match status" value="1"/>
</dbReference>
<keyword evidence="3" id="KW-1185">Reference proteome</keyword>
<dbReference type="InterPro" id="IPR014710">
    <property type="entry name" value="RmlC-like_jellyroll"/>
</dbReference>
<dbReference type="AlphaFoldDB" id="A0A1H0BC25"/>
<name>A0A1H0BC25_9PSED</name>
<gene>
    <name evidence="2" type="ORF">SAMN05216193_10314</name>
</gene>